<dbReference type="CDD" id="cd06828">
    <property type="entry name" value="PLPDE_III_DapDC"/>
    <property type="match status" value="1"/>
</dbReference>
<dbReference type="Pfam" id="PF02784">
    <property type="entry name" value="Orn_Arg_deC_N"/>
    <property type="match status" value="1"/>
</dbReference>
<gene>
    <name evidence="9" type="primary">lysA2</name>
    <name evidence="9" type="ORF">S1361_20425</name>
</gene>
<evidence type="ECO:0000256" key="5">
    <source>
        <dbReference type="ARBA" id="ARBA00023239"/>
    </source>
</evidence>
<dbReference type="InterPro" id="IPR029066">
    <property type="entry name" value="PLP-binding_barrel"/>
</dbReference>
<dbReference type="EMBL" id="CP071839">
    <property type="protein sequence ID" value="QTD99713.1"/>
    <property type="molecule type" value="Genomic_DNA"/>
</dbReference>
<evidence type="ECO:0000313" key="9">
    <source>
        <dbReference type="EMBL" id="QTD99713.1"/>
    </source>
</evidence>
<comment type="similarity">
    <text evidence="6">Belongs to the Orn/Lys/Arg decarboxylase class-II family.</text>
</comment>
<dbReference type="Gene3D" id="2.40.37.10">
    <property type="entry name" value="Lyase, Ornithine Decarboxylase, Chain A, domain 1"/>
    <property type="match status" value="1"/>
</dbReference>
<keyword evidence="3" id="KW-0663">Pyridoxal phosphate</keyword>
<organism evidence="9 10">
    <name type="scientific">Streptomyces cyanogenus</name>
    <dbReference type="NCBI Taxonomy" id="80860"/>
    <lineage>
        <taxon>Bacteria</taxon>
        <taxon>Bacillati</taxon>
        <taxon>Actinomycetota</taxon>
        <taxon>Actinomycetes</taxon>
        <taxon>Kitasatosporales</taxon>
        <taxon>Streptomycetaceae</taxon>
        <taxon>Streptomyces</taxon>
    </lineage>
</organism>
<dbReference type="SUPFAM" id="SSF50621">
    <property type="entry name" value="Alanine racemase C-terminal domain-like"/>
    <property type="match status" value="1"/>
</dbReference>
<dbReference type="SUPFAM" id="SSF51419">
    <property type="entry name" value="PLP-binding barrel"/>
    <property type="match status" value="1"/>
</dbReference>
<evidence type="ECO:0000256" key="3">
    <source>
        <dbReference type="ARBA" id="ARBA00022898"/>
    </source>
</evidence>
<dbReference type="InterPro" id="IPR009006">
    <property type="entry name" value="Ala_racemase/Decarboxylase_C"/>
</dbReference>
<evidence type="ECO:0000313" key="10">
    <source>
        <dbReference type="Proteomes" id="UP000663908"/>
    </source>
</evidence>
<dbReference type="PANTHER" id="PTHR43727:SF2">
    <property type="entry name" value="GROUP IV DECARBOXYLASE"/>
    <property type="match status" value="1"/>
</dbReference>
<dbReference type="InterPro" id="IPR002986">
    <property type="entry name" value="DAP_deCOOHase_LysA"/>
</dbReference>
<evidence type="ECO:0000256" key="1">
    <source>
        <dbReference type="ARBA" id="ARBA00001933"/>
    </source>
</evidence>
<evidence type="ECO:0000256" key="4">
    <source>
        <dbReference type="ARBA" id="ARBA00023154"/>
    </source>
</evidence>
<proteinExistence type="inferred from homology"/>
<evidence type="ECO:0000256" key="2">
    <source>
        <dbReference type="ARBA" id="ARBA00022793"/>
    </source>
</evidence>
<dbReference type="PRINTS" id="PR01179">
    <property type="entry name" value="ODADCRBXLASE"/>
</dbReference>
<dbReference type="RefSeq" id="WP_208033258.1">
    <property type="nucleotide sequence ID" value="NZ_CP071839.1"/>
</dbReference>
<evidence type="ECO:0000256" key="6">
    <source>
        <dbReference type="RuleBase" id="RU003737"/>
    </source>
</evidence>
<reference evidence="9 10" key="1">
    <citation type="submission" date="2021-03" db="EMBL/GenBank/DDBJ databases">
        <title>Complete genome sequence of Streptomyces cyanogenus S136, producer of anticancer angucycline landomycin A.</title>
        <authorList>
            <person name="Hrab P."/>
            <person name="Ruckert C."/>
            <person name="Busche T."/>
            <person name="Ostash I."/>
            <person name="Kalinowski J."/>
            <person name="Fedorenko V."/>
            <person name="Yushchuk O."/>
            <person name="Ostash B."/>
        </authorList>
    </citation>
    <scope>NUCLEOTIDE SEQUENCE [LARGE SCALE GENOMIC DNA]</scope>
    <source>
        <strain evidence="9 10">S136</strain>
    </source>
</reference>
<dbReference type="PRINTS" id="PR01181">
    <property type="entry name" value="DAPDCRBXLASE"/>
</dbReference>
<dbReference type="PANTHER" id="PTHR43727">
    <property type="entry name" value="DIAMINOPIMELATE DECARBOXYLASE"/>
    <property type="match status" value="1"/>
</dbReference>
<keyword evidence="5 9" id="KW-0456">Lyase</keyword>
<comment type="cofactor">
    <cofactor evidence="1">
        <name>pyridoxal 5'-phosphate</name>
        <dbReference type="ChEBI" id="CHEBI:597326"/>
    </cofactor>
</comment>
<accession>A0ABX7TV34</accession>
<dbReference type="InterPro" id="IPR022643">
    <property type="entry name" value="De-COase2_C"/>
</dbReference>
<name>A0ABX7TV34_STRCY</name>
<sequence>MSVQTDSSPGPALEQLKFLSPAEVRHVAETFGTPVFVYDEQRIRDGVALLKDLPSAYGHTIRYSLKASPSAAVIRLFDSLGVHFDASSVWEVIRAVRAGVAPEKILMTAQEADFGSAELPDLIRRGLQFDAGSLQQLTEYGEAFPGTEVSVRINPGFGSGLVRRLTSGGPDSSFGIWHEQVPEVKAIAERYDLTVTRLHVHIGSGHHADVLLPAARRLLEIAKDFGDVRAVDLGGGYRITVMADDPEYDHSEWAEELASDLRLFAEQTGRELHMEMEPGTFLVANAGSIVAKVIDVVTTGDEGRRFVKINAGLTEILRPSYYGSPHPVVAVTREGELPPEGPRSDVAGHCCIAGDVLTTRPGSVEELSPVRLGAVEPGDYLVVERSGGYCASMSMKNFNSYPEAPEVLRRPDGSFTLIRARQTIDQLTANEIIPDDLKTEAV</sequence>
<evidence type="ECO:0000259" key="8">
    <source>
        <dbReference type="Pfam" id="PF02784"/>
    </source>
</evidence>
<dbReference type="EC" id="4.1.1.20" evidence="9"/>
<dbReference type="Gene3D" id="3.20.20.10">
    <property type="entry name" value="Alanine racemase"/>
    <property type="match status" value="1"/>
</dbReference>
<evidence type="ECO:0000259" key="7">
    <source>
        <dbReference type="Pfam" id="PF00278"/>
    </source>
</evidence>
<dbReference type="InterPro" id="IPR022644">
    <property type="entry name" value="De-COase2_N"/>
</dbReference>
<keyword evidence="4" id="KW-0457">Lysine biosynthesis</keyword>
<dbReference type="InterPro" id="IPR000183">
    <property type="entry name" value="Orn/DAP/Arg_de-COase"/>
</dbReference>
<keyword evidence="10" id="KW-1185">Reference proteome</keyword>
<dbReference type="GO" id="GO:0008836">
    <property type="term" value="F:diaminopimelate decarboxylase activity"/>
    <property type="evidence" value="ECO:0007669"/>
    <property type="project" value="UniProtKB-EC"/>
</dbReference>
<dbReference type="Pfam" id="PF00278">
    <property type="entry name" value="Orn_DAP_Arg_deC"/>
    <property type="match status" value="1"/>
</dbReference>
<keyword evidence="4" id="KW-0028">Amino-acid biosynthesis</keyword>
<protein>
    <submittedName>
        <fullName evidence="9">Diaminopimelate decarboxylase</fullName>
        <ecNumber evidence="9">4.1.1.20</ecNumber>
    </submittedName>
</protein>
<keyword evidence="2" id="KW-0210">Decarboxylase</keyword>
<dbReference type="Proteomes" id="UP000663908">
    <property type="component" value="Chromosome"/>
</dbReference>
<feature type="domain" description="Orn/DAP/Arg decarboxylase 2 N-terminal" evidence="8">
    <location>
        <begin position="57"/>
        <end position="284"/>
    </location>
</feature>
<feature type="domain" description="Orn/DAP/Arg decarboxylase 2 C-terminal" evidence="7">
    <location>
        <begin position="36"/>
        <end position="387"/>
    </location>
</feature>